<dbReference type="HOGENOM" id="CLU_000288_7_26_1"/>
<reference evidence="3" key="2">
    <citation type="submission" date="2010-04" db="EMBL/GenBank/DDBJ databases">
        <authorList>
            <person name="Buell R."/>
            <person name="Hamilton J."/>
            <person name="Hostetler J."/>
        </authorList>
    </citation>
    <scope>NUCLEOTIDE SEQUENCE [LARGE SCALE GENOMIC DNA]</scope>
    <source>
        <strain evidence="3">DAOM:BR144</strain>
    </source>
</reference>
<dbReference type="AlphaFoldDB" id="K3W5Q7"/>
<dbReference type="STRING" id="431595.K3W5Q7"/>
<dbReference type="PROSITE" id="PS50011">
    <property type="entry name" value="PROTEIN_KINASE_DOM"/>
    <property type="match status" value="1"/>
</dbReference>
<name>K3W5Q7_GLOUD</name>
<dbReference type="InterPro" id="IPR001245">
    <property type="entry name" value="Ser-Thr/Tyr_kinase_cat_dom"/>
</dbReference>
<evidence type="ECO:0000313" key="2">
    <source>
        <dbReference type="EnsemblProtists" id="PYU1_T000298"/>
    </source>
</evidence>
<accession>K3W5Q7</accession>
<keyword evidence="3" id="KW-1185">Reference proteome</keyword>
<reference evidence="3" key="1">
    <citation type="journal article" date="2010" name="Genome Biol.">
        <title>Genome sequence of the necrotrophic plant pathogen Pythium ultimum reveals original pathogenicity mechanisms and effector repertoire.</title>
        <authorList>
            <person name="Levesque C.A."/>
            <person name="Brouwer H."/>
            <person name="Cano L."/>
            <person name="Hamilton J.P."/>
            <person name="Holt C."/>
            <person name="Huitema E."/>
            <person name="Raffaele S."/>
            <person name="Robideau G.P."/>
            <person name="Thines M."/>
            <person name="Win J."/>
            <person name="Zerillo M.M."/>
            <person name="Beakes G.W."/>
            <person name="Boore J.L."/>
            <person name="Busam D."/>
            <person name="Dumas B."/>
            <person name="Ferriera S."/>
            <person name="Fuerstenberg S.I."/>
            <person name="Gachon C.M."/>
            <person name="Gaulin E."/>
            <person name="Govers F."/>
            <person name="Grenville-Briggs L."/>
            <person name="Horner N."/>
            <person name="Hostetler J."/>
            <person name="Jiang R.H."/>
            <person name="Johnson J."/>
            <person name="Krajaejun T."/>
            <person name="Lin H."/>
            <person name="Meijer H.J."/>
            <person name="Moore B."/>
            <person name="Morris P."/>
            <person name="Phuntmart V."/>
            <person name="Puiu D."/>
            <person name="Shetty J."/>
            <person name="Stajich J.E."/>
            <person name="Tripathy S."/>
            <person name="Wawra S."/>
            <person name="van West P."/>
            <person name="Whitty B.R."/>
            <person name="Coutinho P.M."/>
            <person name="Henrissat B."/>
            <person name="Martin F."/>
            <person name="Thomas P.D."/>
            <person name="Tyler B.M."/>
            <person name="De Vries R.P."/>
            <person name="Kamoun S."/>
            <person name="Yandell M."/>
            <person name="Tisserat N."/>
            <person name="Buell C.R."/>
        </authorList>
    </citation>
    <scope>NUCLEOTIDE SEQUENCE</scope>
    <source>
        <strain evidence="3">DAOM:BR144</strain>
    </source>
</reference>
<dbReference type="GO" id="GO:0005524">
    <property type="term" value="F:ATP binding"/>
    <property type="evidence" value="ECO:0007669"/>
    <property type="project" value="InterPro"/>
</dbReference>
<organism evidence="2 3">
    <name type="scientific">Globisporangium ultimum (strain ATCC 200006 / CBS 805.95 / DAOM BR144)</name>
    <name type="common">Pythium ultimum</name>
    <dbReference type="NCBI Taxonomy" id="431595"/>
    <lineage>
        <taxon>Eukaryota</taxon>
        <taxon>Sar</taxon>
        <taxon>Stramenopiles</taxon>
        <taxon>Oomycota</taxon>
        <taxon>Peronosporomycetes</taxon>
        <taxon>Pythiales</taxon>
        <taxon>Pythiaceae</taxon>
        <taxon>Globisporangium</taxon>
    </lineage>
</organism>
<dbReference type="VEuPathDB" id="FungiDB:PYU1_G000298"/>
<dbReference type="EnsemblProtists" id="PYU1_T000298">
    <property type="protein sequence ID" value="PYU1_T000298"/>
    <property type="gene ID" value="PYU1_G000298"/>
</dbReference>
<dbReference type="Proteomes" id="UP000019132">
    <property type="component" value="Unassembled WGS sequence"/>
</dbReference>
<dbReference type="EMBL" id="GL376636">
    <property type="status" value="NOT_ANNOTATED_CDS"/>
    <property type="molecule type" value="Genomic_DNA"/>
</dbReference>
<dbReference type="InterPro" id="IPR000719">
    <property type="entry name" value="Prot_kinase_dom"/>
</dbReference>
<dbReference type="InParanoid" id="K3W5Q7"/>
<reference evidence="2" key="3">
    <citation type="submission" date="2015-02" db="UniProtKB">
        <authorList>
            <consortium name="EnsemblProtists"/>
        </authorList>
    </citation>
    <scope>IDENTIFICATION</scope>
    <source>
        <strain evidence="2">DAOM BR144</strain>
    </source>
</reference>
<dbReference type="SUPFAM" id="SSF56112">
    <property type="entry name" value="Protein kinase-like (PK-like)"/>
    <property type="match status" value="1"/>
</dbReference>
<dbReference type="InterPro" id="IPR011009">
    <property type="entry name" value="Kinase-like_dom_sf"/>
</dbReference>
<evidence type="ECO:0000313" key="3">
    <source>
        <dbReference type="Proteomes" id="UP000019132"/>
    </source>
</evidence>
<evidence type="ECO:0000259" key="1">
    <source>
        <dbReference type="PROSITE" id="PS50011"/>
    </source>
</evidence>
<protein>
    <recommendedName>
        <fullName evidence="1">Protein kinase domain-containing protein</fullName>
    </recommendedName>
</protein>
<proteinExistence type="predicted"/>
<dbReference type="Pfam" id="PF07714">
    <property type="entry name" value="PK_Tyr_Ser-Thr"/>
    <property type="match status" value="1"/>
</dbReference>
<feature type="domain" description="Protein kinase" evidence="1">
    <location>
        <begin position="1"/>
        <end position="85"/>
    </location>
</feature>
<sequence length="85" mass="9642">MAPEVIQGRAGLALYGEAADVYPLGITFWDILHPGQEKFPYLKNNHLHIFEAILDGDRPTLNPENAERDADLYHVIELAWQSEPE</sequence>
<dbReference type="GO" id="GO:0004672">
    <property type="term" value="F:protein kinase activity"/>
    <property type="evidence" value="ECO:0007669"/>
    <property type="project" value="InterPro"/>
</dbReference>
<dbReference type="Gene3D" id="1.10.510.10">
    <property type="entry name" value="Transferase(Phosphotransferase) domain 1"/>
    <property type="match status" value="1"/>
</dbReference>